<evidence type="ECO:0000256" key="3">
    <source>
        <dbReference type="ARBA" id="ARBA00023242"/>
    </source>
</evidence>
<feature type="compositionally biased region" description="Low complexity" evidence="4">
    <location>
        <begin position="596"/>
        <end position="616"/>
    </location>
</feature>
<feature type="domain" description="HTH myb-type" evidence="5">
    <location>
        <begin position="111"/>
        <end position="171"/>
    </location>
</feature>
<feature type="compositionally biased region" description="Basic and acidic residues" evidence="4">
    <location>
        <begin position="530"/>
        <end position="543"/>
    </location>
</feature>
<dbReference type="PROSITE" id="PS51294">
    <property type="entry name" value="HTH_MYB"/>
    <property type="match status" value="1"/>
</dbReference>
<sequence>MRKRQGGGDENGILMQPKEEHSNSSEQQEKWGHGSNHLLNKRPHTSVSCGDHGDQYVVEQSSESHNTATGGGSSSSPASGNRGGFLQGGSYTSSAGGGSTRPGGTVRQYLRSKMPRLRWTADLHHCFVHAVERLGGQERATPKLVLQLMEVKGLTIAHVKSHLQMYRSMKNDENGHSGRETLAGHEEGDDDQGLEFQDTSDATHELQLMNVARRFPRHGIIHAAAAAEYGAGSTNSLAAFSLQPDTDFSGGQHQRIIHNFLRRPPAGVMQQQSDLELDHHLTMSLRQNVHEEWVPRPAAAALGSTGVQKTATGLLGWPALHGEGGRNATPVAVDWSRGDLKSLTGITLPGHSMDLRTELDEWSRRPSPALLAEPWNQRQQRHQAKDAGIERLYSVAHQDGIQQQHRALDYPSLEGGDSLKKQRMMMHTDCERWGSQDELPRMDQVGLKIAHLGQSVGAHATASTASSLASPLHFRQLLDSSCGSSNMQGEQARGGAHGEVAGGGRGLVIGAGWGMSDVQQKRAFAQSQRGMEHDTEPGAEKKSRFSSGPELPQPIRPSAFQPLAGSWFSSSRKQAGGVQSTDERDCSNHDQQQLDSTTSLSLSPYSSRTKSYSPPSWITRSFSLPPGTNEEISDCLSLQHRESAAAVQVPPKGITLDLTMSIGGQ</sequence>
<feature type="compositionally biased region" description="Low complexity" evidence="4">
    <location>
        <begin position="64"/>
        <end position="80"/>
    </location>
</feature>
<accession>A0ABP0UGZ5</accession>
<dbReference type="Gene3D" id="1.10.10.60">
    <property type="entry name" value="Homeodomain-like"/>
    <property type="match status" value="1"/>
</dbReference>
<name>A0ABP0UGZ5_9BRYO</name>
<dbReference type="SUPFAM" id="SSF46689">
    <property type="entry name" value="Homeodomain-like"/>
    <property type="match status" value="1"/>
</dbReference>
<dbReference type="InterPro" id="IPR017930">
    <property type="entry name" value="Myb_dom"/>
</dbReference>
<evidence type="ECO:0000259" key="5">
    <source>
        <dbReference type="PROSITE" id="PS51294"/>
    </source>
</evidence>
<keyword evidence="1" id="KW-0805">Transcription regulation</keyword>
<feature type="region of interest" description="Disordered" evidence="4">
    <location>
        <begin position="170"/>
        <end position="196"/>
    </location>
</feature>
<evidence type="ECO:0000256" key="1">
    <source>
        <dbReference type="ARBA" id="ARBA00023015"/>
    </source>
</evidence>
<gene>
    <name evidence="6" type="ORF">CSSPTR1EN2_LOCUS15758</name>
</gene>
<dbReference type="InterPro" id="IPR001005">
    <property type="entry name" value="SANT/Myb"/>
</dbReference>
<feature type="region of interest" description="Disordered" evidence="4">
    <location>
        <begin position="1"/>
        <end position="106"/>
    </location>
</feature>
<organism evidence="6 7">
    <name type="scientific">Sphagnum troendelagicum</name>
    <dbReference type="NCBI Taxonomy" id="128251"/>
    <lineage>
        <taxon>Eukaryota</taxon>
        <taxon>Viridiplantae</taxon>
        <taxon>Streptophyta</taxon>
        <taxon>Embryophyta</taxon>
        <taxon>Bryophyta</taxon>
        <taxon>Sphagnophytina</taxon>
        <taxon>Sphagnopsida</taxon>
        <taxon>Sphagnales</taxon>
        <taxon>Sphagnaceae</taxon>
        <taxon>Sphagnum</taxon>
    </lineage>
</organism>
<keyword evidence="3" id="KW-0539">Nucleus</keyword>
<feature type="compositionally biased region" description="Basic and acidic residues" evidence="4">
    <location>
        <begin position="170"/>
        <end position="186"/>
    </location>
</feature>
<dbReference type="InterPro" id="IPR046955">
    <property type="entry name" value="PHR1-like"/>
</dbReference>
<dbReference type="PANTHER" id="PTHR31314">
    <property type="entry name" value="MYB FAMILY TRANSCRIPTION FACTOR PHL7-LIKE"/>
    <property type="match status" value="1"/>
</dbReference>
<dbReference type="Proteomes" id="UP001497512">
    <property type="component" value="Chromosome 3"/>
</dbReference>
<evidence type="ECO:0000256" key="4">
    <source>
        <dbReference type="SAM" id="MobiDB-lite"/>
    </source>
</evidence>
<evidence type="ECO:0000313" key="7">
    <source>
        <dbReference type="Proteomes" id="UP001497512"/>
    </source>
</evidence>
<feature type="compositionally biased region" description="Basic and acidic residues" evidence="4">
    <location>
        <begin position="17"/>
        <end position="32"/>
    </location>
</feature>
<evidence type="ECO:0000256" key="2">
    <source>
        <dbReference type="ARBA" id="ARBA00023163"/>
    </source>
</evidence>
<feature type="region of interest" description="Disordered" evidence="4">
    <location>
        <begin position="521"/>
        <end position="618"/>
    </location>
</feature>
<evidence type="ECO:0000313" key="6">
    <source>
        <dbReference type="EMBL" id="CAK9221042.1"/>
    </source>
</evidence>
<proteinExistence type="predicted"/>
<protein>
    <recommendedName>
        <fullName evidence="5">HTH myb-type domain-containing protein</fullName>
    </recommendedName>
</protein>
<reference evidence="6" key="1">
    <citation type="submission" date="2024-02" db="EMBL/GenBank/DDBJ databases">
        <authorList>
            <consortium name="ELIXIR-Norway"/>
            <consortium name="Elixir Norway"/>
        </authorList>
    </citation>
    <scope>NUCLEOTIDE SEQUENCE</scope>
</reference>
<dbReference type="InterPro" id="IPR009057">
    <property type="entry name" value="Homeodomain-like_sf"/>
</dbReference>
<dbReference type="EMBL" id="OZ019895">
    <property type="protein sequence ID" value="CAK9221042.1"/>
    <property type="molecule type" value="Genomic_DNA"/>
</dbReference>
<dbReference type="NCBIfam" id="TIGR01557">
    <property type="entry name" value="myb_SHAQKYF"/>
    <property type="match status" value="1"/>
</dbReference>
<feature type="compositionally biased region" description="Polar residues" evidence="4">
    <location>
        <begin position="567"/>
        <end position="580"/>
    </location>
</feature>
<keyword evidence="2" id="KW-0804">Transcription</keyword>
<keyword evidence="7" id="KW-1185">Reference proteome</keyword>
<dbReference type="InterPro" id="IPR006447">
    <property type="entry name" value="Myb_dom_plants"/>
</dbReference>
<dbReference type="Pfam" id="PF00249">
    <property type="entry name" value="Myb_DNA-binding"/>
    <property type="match status" value="1"/>
</dbReference>
<dbReference type="PANTHER" id="PTHR31314:SF164">
    <property type="entry name" value="HTH MYB-TYPE DOMAIN-CONTAINING PROTEIN"/>
    <property type="match status" value="1"/>
</dbReference>